<protein>
    <recommendedName>
        <fullName evidence="3">Armadillo repeat-containing domain-containing protein</fullName>
    </recommendedName>
</protein>
<evidence type="ECO:0000313" key="2">
    <source>
        <dbReference type="EMBL" id="CEK67561.1"/>
    </source>
</evidence>
<feature type="non-terminal residue" evidence="2">
    <location>
        <position position="391"/>
    </location>
</feature>
<dbReference type="InterPro" id="IPR011989">
    <property type="entry name" value="ARM-like"/>
</dbReference>
<accession>A0A0B6ZI64</accession>
<feature type="repeat" description="ARM" evidence="1">
    <location>
        <begin position="264"/>
        <end position="306"/>
    </location>
</feature>
<dbReference type="InterPro" id="IPR016024">
    <property type="entry name" value="ARM-type_fold"/>
</dbReference>
<reference evidence="2" key="1">
    <citation type="submission" date="2014-12" db="EMBL/GenBank/DDBJ databases">
        <title>Insight into the proteome of Arion vulgaris.</title>
        <authorList>
            <person name="Aradska J."/>
            <person name="Bulat T."/>
            <person name="Smidak R."/>
            <person name="Sarate P."/>
            <person name="Gangsoo J."/>
            <person name="Sialana F."/>
            <person name="Bilban M."/>
            <person name="Lubec G."/>
        </authorList>
    </citation>
    <scope>NUCLEOTIDE SEQUENCE</scope>
    <source>
        <tissue evidence="2">Skin</tissue>
    </source>
</reference>
<dbReference type="PANTHER" id="PTHR46270:SF2">
    <property type="entry name" value="TIR DOMAIN-CONTAINING PROTEIN"/>
    <property type="match status" value="1"/>
</dbReference>
<dbReference type="InterPro" id="IPR000225">
    <property type="entry name" value="Armadillo"/>
</dbReference>
<proteinExistence type="predicted"/>
<dbReference type="SMART" id="SM00185">
    <property type="entry name" value="ARM"/>
    <property type="match status" value="2"/>
</dbReference>
<name>A0A0B6ZI64_9EUPU</name>
<dbReference type="AlphaFoldDB" id="A0A0B6ZI64"/>
<dbReference type="SUPFAM" id="SSF48371">
    <property type="entry name" value="ARM repeat"/>
    <property type="match status" value="1"/>
</dbReference>
<organism evidence="2">
    <name type="scientific">Arion vulgaris</name>
    <dbReference type="NCBI Taxonomy" id="1028688"/>
    <lineage>
        <taxon>Eukaryota</taxon>
        <taxon>Metazoa</taxon>
        <taxon>Spiralia</taxon>
        <taxon>Lophotrochozoa</taxon>
        <taxon>Mollusca</taxon>
        <taxon>Gastropoda</taxon>
        <taxon>Heterobranchia</taxon>
        <taxon>Euthyneura</taxon>
        <taxon>Panpulmonata</taxon>
        <taxon>Eupulmonata</taxon>
        <taxon>Stylommatophora</taxon>
        <taxon>Helicina</taxon>
        <taxon>Arionoidea</taxon>
        <taxon>Arionidae</taxon>
        <taxon>Arion</taxon>
    </lineage>
</organism>
<dbReference type="PROSITE" id="PS50176">
    <property type="entry name" value="ARM_REPEAT"/>
    <property type="match status" value="1"/>
</dbReference>
<dbReference type="EMBL" id="HACG01020696">
    <property type="protein sequence ID" value="CEK67561.1"/>
    <property type="molecule type" value="Transcribed_RNA"/>
</dbReference>
<sequence>MLLISTIPFRHLDQDNAPFTTEFRQCVLKLAKSYYNFKMGEVPYSVICEYRSQVGKALNRSGAVKVMCDALADGLKRKDFIDVNMEMLNEYWFPIKNVVLTLLNFCDTDETVRISVTNHPDVLVLLVQVLCDWQKEHLNKELSEDQNKLVKWSLSILHNCASTDDNVPKLREIGVIKVVLPYVDSWNENVRLSSVSTLALLVNEEEAELLATNVSVFQFMINKLSKALKKEDHKDVGWSAAELTTAIGKLARNDANKKLLVMEGCLPPLVELLSTGDAREVKEAVRCMWTLSFDDSNRKRMVDESGLVTLVYEQYNRLEGSSRHDCQGVLWSLREELLTSQEYRSIGEEISNMRGSFTSDSRNQTSIFGMSSTAPGAPKVQGHVMISYQWA</sequence>
<evidence type="ECO:0008006" key="3">
    <source>
        <dbReference type="Google" id="ProtNLM"/>
    </source>
</evidence>
<dbReference type="Gene3D" id="1.25.10.10">
    <property type="entry name" value="Leucine-rich Repeat Variant"/>
    <property type="match status" value="1"/>
</dbReference>
<evidence type="ECO:0000256" key="1">
    <source>
        <dbReference type="PROSITE-ProRule" id="PRU00259"/>
    </source>
</evidence>
<gene>
    <name evidence="2" type="primary">ORF63085</name>
</gene>
<dbReference type="Pfam" id="PF00514">
    <property type="entry name" value="Arm"/>
    <property type="match status" value="1"/>
</dbReference>
<dbReference type="PANTHER" id="PTHR46270">
    <property type="entry name" value="ARMADILLO-TYPE FOLD-RELATED"/>
    <property type="match status" value="1"/>
</dbReference>